<comment type="caution">
    <text evidence="2">The sequence shown here is derived from an EMBL/GenBank/DDBJ whole genome shotgun (WGS) entry which is preliminary data.</text>
</comment>
<dbReference type="EMBL" id="BAABCM010000007">
    <property type="protein sequence ID" value="GAA3826918.1"/>
    <property type="molecule type" value="Genomic_DNA"/>
</dbReference>
<name>A0ABP7ITY3_9PSEU</name>
<protein>
    <recommendedName>
        <fullName evidence="1">Sulfatase-modifying factor enzyme-like domain-containing protein</fullName>
    </recommendedName>
</protein>
<organism evidence="2 3">
    <name type="scientific">Amycolatopsis tucumanensis</name>
    <dbReference type="NCBI Taxonomy" id="401106"/>
    <lineage>
        <taxon>Bacteria</taxon>
        <taxon>Bacillati</taxon>
        <taxon>Actinomycetota</taxon>
        <taxon>Actinomycetes</taxon>
        <taxon>Pseudonocardiales</taxon>
        <taxon>Pseudonocardiaceae</taxon>
        <taxon>Amycolatopsis</taxon>
    </lineage>
</organism>
<dbReference type="PANTHER" id="PTHR23150:SF19">
    <property type="entry name" value="FORMYLGLYCINE-GENERATING ENZYME"/>
    <property type="match status" value="1"/>
</dbReference>
<dbReference type="Gene3D" id="3.90.1580.10">
    <property type="entry name" value="paralog of FGE (formylglycine-generating enzyme)"/>
    <property type="match status" value="1"/>
</dbReference>
<keyword evidence="3" id="KW-1185">Reference proteome</keyword>
<feature type="domain" description="Sulfatase-modifying factor enzyme-like" evidence="1">
    <location>
        <begin position="2"/>
        <end position="46"/>
    </location>
</feature>
<gene>
    <name evidence="2" type="ORF">GCM10022380_51950</name>
</gene>
<evidence type="ECO:0000313" key="2">
    <source>
        <dbReference type="EMBL" id="GAA3826918.1"/>
    </source>
</evidence>
<reference evidence="3" key="1">
    <citation type="journal article" date="2019" name="Int. J. Syst. Evol. Microbiol.">
        <title>The Global Catalogue of Microorganisms (GCM) 10K type strain sequencing project: providing services to taxonomists for standard genome sequencing and annotation.</title>
        <authorList>
            <consortium name="The Broad Institute Genomics Platform"/>
            <consortium name="The Broad Institute Genome Sequencing Center for Infectious Disease"/>
            <person name="Wu L."/>
            <person name="Ma J."/>
        </authorList>
    </citation>
    <scope>NUCLEOTIDE SEQUENCE [LARGE SCALE GENOMIC DNA]</scope>
    <source>
        <strain evidence="3">JCM 17017</strain>
    </source>
</reference>
<dbReference type="InterPro" id="IPR051043">
    <property type="entry name" value="Sulfatase_Mod_Factor_Kinase"/>
</dbReference>
<dbReference type="InterPro" id="IPR016187">
    <property type="entry name" value="CTDL_fold"/>
</dbReference>
<accession>A0ABP7ITY3</accession>
<proteinExistence type="predicted"/>
<evidence type="ECO:0000259" key="1">
    <source>
        <dbReference type="Pfam" id="PF03781"/>
    </source>
</evidence>
<dbReference type="PANTHER" id="PTHR23150">
    <property type="entry name" value="SULFATASE MODIFYING FACTOR 1, 2"/>
    <property type="match status" value="1"/>
</dbReference>
<dbReference type="Pfam" id="PF03781">
    <property type="entry name" value="FGE-sulfatase"/>
    <property type="match status" value="1"/>
</dbReference>
<dbReference type="InterPro" id="IPR005532">
    <property type="entry name" value="SUMF_dom"/>
</dbReference>
<sequence length="52" mass="6093">MSWHDAVAYCDWEGRRLPAEAEWEYAARRGLDQARYPWGDELTPGGEHRCNI</sequence>
<evidence type="ECO:0000313" key="3">
    <source>
        <dbReference type="Proteomes" id="UP001501624"/>
    </source>
</evidence>
<dbReference type="InterPro" id="IPR042095">
    <property type="entry name" value="SUMF_sf"/>
</dbReference>
<dbReference type="SUPFAM" id="SSF56436">
    <property type="entry name" value="C-type lectin-like"/>
    <property type="match status" value="1"/>
</dbReference>
<dbReference type="Proteomes" id="UP001501624">
    <property type="component" value="Unassembled WGS sequence"/>
</dbReference>